<name>A0ABW2W3R2_9ACTN</name>
<evidence type="ECO:0000313" key="2">
    <source>
        <dbReference type="Proteomes" id="UP001596957"/>
    </source>
</evidence>
<sequence>MGDPLPYVDEHTTVIAAGTEVVWRVLGNTLDRSSSRPGAVGYARLVDCADRTASGPRPLAEGSTFPGFRVTTAVPGRELILEGRHRFSTYALTFRLEELGPGRSSLRAETRAAFPGLTGRLYRRLVIGTGGHGVGVRRLLAGIRRRSEERAGDGHRGR</sequence>
<accession>A0ABW2W3R2</accession>
<dbReference type="EMBL" id="JBHTEC010000008">
    <property type="protein sequence ID" value="MFD0289417.1"/>
    <property type="molecule type" value="Genomic_DNA"/>
</dbReference>
<evidence type="ECO:0008006" key="3">
    <source>
        <dbReference type="Google" id="ProtNLM"/>
    </source>
</evidence>
<evidence type="ECO:0000313" key="1">
    <source>
        <dbReference type="EMBL" id="MFD0289417.1"/>
    </source>
</evidence>
<keyword evidence="2" id="KW-1185">Reference proteome</keyword>
<protein>
    <recommendedName>
        <fullName evidence="3">Polyketide cyclase</fullName>
    </recommendedName>
</protein>
<organism evidence="1 2">
    <name type="scientific">Streptomyces lutosisoli</name>
    <dbReference type="NCBI Taxonomy" id="2665721"/>
    <lineage>
        <taxon>Bacteria</taxon>
        <taxon>Bacillati</taxon>
        <taxon>Actinomycetota</taxon>
        <taxon>Actinomycetes</taxon>
        <taxon>Kitasatosporales</taxon>
        <taxon>Streptomycetaceae</taxon>
        <taxon>Streptomyces</taxon>
    </lineage>
</organism>
<gene>
    <name evidence="1" type="ORF">ACFQZP_49065</name>
</gene>
<proteinExistence type="predicted"/>
<reference evidence="2" key="1">
    <citation type="journal article" date="2019" name="Int. J. Syst. Evol. Microbiol.">
        <title>The Global Catalogue of Microorganisms (GCM) 10K type strain sequencing project: providing services to taxonomists for standard genome sequencing and annotation.</title>
        <authorList>
            <consortium name="The Broad Institute Genomics Platform"/>
            <consortium name="The Broad Institute Genome Sequencing Center for Infectious Disease"/>
            <person name="Wu L."/>
            <person name="Ma J."/>
        </authorList>
    </citation>
    <scope>NUCLEOTIDE SEQUENCE [LARGE SCALE GENOMIC DNA]</scope>
    <source>
        <strain evidence="2">CGMCC 4.7198</strain>
    </source>
</reference>
<dbReference type="Proteomes" id="UP001596957">
    <property type="component" value="Unassembled WGS sequence"/>
</dbReference>
<dbReference type="SUPFAM" id="SSF55961">
    <property type="entry name" value="Bet v1-like"/>
    <property type="match status" value="1"/>
</dbReference>
<comment type="caution">
    <text evidence="1">The sequence shown here is derived from an EMBL/GenBank/DDBJ whole genome shotgun (WGS) entry which is preliminary data.</text>
</comment>
<dbReference type="RefSeq" id="WP_381258159.1">
    <property type="nucleotide sequence ID" value="NZ_JBHTBI010000023.1"/>
</dbReference>